<gene>
    <name evidence="1" type="primary">RABC2A_2</name>
    <name evidence="1" type="ORF">CFP56_041866</name>
</gene>
<dbReference type="Proteomes" id="UP000237347">
    <property type="component" value="Unassembled WGS sequence"/>
</dbReference>
<dbReference type="GO" id="GO:0003924">
    <property type="term" value="F:GTPase activity"/>
    <property type="evidence" value="ECO:0007669"/>
    <property type="project" value="InterPro"/>
</dbReference>
<proteinExistence type="predicted"/>
<protein>
    <submittedName>
        <fullName evidence="1">Ras-related protein rabc2a</fullName>
    </submittedName>
</protein>
<reference evidence="1 2" key="1">
    <citation type="journal article" date="2018" name="Sci. Data">
        <title>The draft genome sequence of cork oak.</title>
        <authorList>
            <person name="Ramos A.M."/>
            <person name="Usie A."/>
            <person name="Barbosa P."/>
            <person name="Barros P.M."/>
            <person name="Capote T."/>
            <person name="Chaves I."/>
            <person name="Simoes F."/>
            <person name="Abreu I."/>
            <person name="Carrasquinho I."/>
            <person name="Faro C."/>
            <person name="Guimaraes J.B."/>
            <person name="Mendonca D."/>
            <person name="Nobrega F."/>
            <person name="Rodrigues L."/>
            <person name="Saibo N.J.M."/>
            <person name="Varela M.C."/>
            <person name="Egas C."/>
            <person name="Matos J."/>
            <person name="Miguel C.M."/>
            <person name="Oliveira M.M."/>
            <person name="Ricardo C.P."/>
            <person name="Goncalves S."/>
        </authorList>
    </citation>
    <scope>NUCLEOTIDE SEQUENCE [LARGE SCALE GENOMIC DNA]</scope>
    <source>
        <strain evidence="2">cv. HL8</strain>
    </source>
</reference>
<dbReference type="Gene3D" id="3.40.50.300">
    <property type="entry name" value="P-loop containing nucleotide triphosphate hydrolases"/>
    <property type="match status" value="1"/>
</dbReference>
<organism evidence="1 2">
    <name type="scientific">Quercus suber</name>
    <name type="common">Cork oak</name>
    <dbReference type="NCBI Taxonomy" id="58331"/>
    <lineage>
        <taxon>Eukaryota</taxon>
        <taxon>Viridiplantae</taxon>
        <taxon>Streptophyta</taxon>
        <taxon>Embryophyta</taxon>
        <taxon>Tracheophyta</taxon>
        <taxon>Spermatophyta</taxon>
        <taxon>Magnoliopsida</taxon>
        <taxon>eudicotyledons</taxon>
        <taxon>Gunneridae</taxon>
        <taxon>Pentapetalae</taxon>
        <taxon>rosids</taxon>
        <taxon>fabids</taxon>
        <taxon>Fagales</taxon>
        <taxon>Fagaceae</taxon>
        <taxon>Quercus</taxon>
    </lineage>
</organism>
<accession>A0AAW0IUK7</accession>
<dbReference type="InterPro" id="IPR001806">
    <property type="entry name" value="Small_GTPase"/>
</dbReference>
<sequence length="66" mass="7115">MGSKVGNNNYDYSFKVLLIGDSGVGKSSLLLSFISNFVHDLSPTIGTFSVSLTLSSIYSKTFKLSM</sequence>
<dbReference type="GO" id="GO:0005525">
    <property type="term" value="F:GTP binding"/>
    <property type="evidence" value="ECO:0007669"/>
    <property type="project" value="InterPro"/>
</dbReference>
<dbReference type="PROSITE" id="PS00675">
    <property type="entry name" value="SIGMA54_INTERACT_1"/>
    <property type="match status" value="1"/>
</dbReference>
<name>A0AAW0IUK7_QUESU</name>
<dbReference type="AlphaFoldDB" id="A0AAW0IUK7"/>
<dbReference type="PRINTS" id="PR00449">
    <property type="entry name" value="RASTRNSFRMNG"/>
</dbReference>
<comment type="caution">
    <text evidence="1">The sequence shown here is derived from an EMBL/GenBank/DDBJ whole genome shotgun (WGS) entry which is preliminary data.</text>
</comment>
<evidence type="ECO:0000313" key="2">
    <source>
        <dbReference type="Proteomes" id="UP000237347"/>
    </source>
</evidence>
<evidence type="ECO:0000313" key="1">
    <source>
        <dbReference type="EMBL" id="KAK7817997.1"/>
    </source>
</evidence>
<dbReference type="SUPFAM" id="SSF52540">
    <property type="entry name" value="P-loop containing nucleoside triphosphate hydrolases"/>
    <property type="match status" value="1"/>
</dbReference>
<dbReference type="EMBL" id="PKMF04000848">
    <property type="protein sequence ID" value="KAK7817997.1"/>
    <property type="molecule type" value="Genomic_DNA"/>
</dbReference>
<dbReference type="Pfam" id="PF00071">
    <property type="entry name" value="Ras"/>
    <property type="match status" value="1"/>
</dbReference>
<dbReference type="InterPro" id="IPR025662">
    <property type="entry name" value="Sigma_54_int_dom_ATP-bd_1"/>
</dbReference>
<keyword evidence="2" id="KW-1185">Reference proteome</keyword>
<dbReference type="InterPro" id="IPR027417">
    <property type="entry name" value="P-loop_NTPase"/>
</dbReference>